<dbReference type="OrthoDB" id="9795923at2"/>
<keyword evidence="3" id="KW-1185">Reference proteome</keyword>
<dbReference type="NCBIfam" id="TIGR00738">
    <property type="entry name" value="rrf2_super"/>
    <property type="match status" value="1"/>
</dbReference>
<dbReference type="PANTHER" id="PTHR33221">
    <property type="entry name" value="WINGED HELIX-TURN-HELIX TRANSCRIPTIONAL REGULATOR, RRF2 FAMILY"/>
    <property type="match status" value="1"/>
</dbReference>
<dbReference type="RefSeq" id="WP_008292100.1">
    <property type="nucleotide sequence ID" value="NZ_GG657906.1"/>
</dbReference>
<dbReference type="GO" id="GO:0005829">
    <property type="term" value="C:cytosol"/>
    <property type="evidence" value="ECO:0007669"/>
    <property type="project" value="TreeGrafter"/>
</dbReference>
<keyword evidence="1" id="KW-0238">DNA-binding</keyword>
<reference evidence="2 3" key="1">
    <citation type="journal article" date="2011" name="J. Bacteriol.">
        <title>Draft genome sequence of the chemolithoheterotrophic, halophilic methylotroph Methylophaga thiooxydans DMS010.</title>
        <authorList>
            <person name="Boden R."/>
            <person name="Ferriera S."/>
            <person name="Johnson J."/>
            <person name="Kelly D.P."/>
            <person name="Murrell J.C."/>
            <person name="Schafer H."/>
        </authorList>
    </citation>
    <scope>NUCLEOTIDE SEQUENCE [LARGE SCALE GENOMIC DNA]</scope>
    <source>
        <strain evidence="2 3">DMS010</strain>
    </source>
</reference>
<dbReference type="Gene3D" id="1.10.10.10">
    <property type="entry name" value="Winged helix-like DNA-binding domain superfamily/Winged helix DNA-binding domain"/>
    <property type="match status" value="1"/>
</dbReference>
<organism evidence="2 3">
    <name type="scientific">Methylophaga thiooxydans DMS010</name>
    <dbReference type="NCBI Taxonomy" id="637616"/>
    <lineage>
        <taxon>Bacteria</taxon>
        <taxon>Pseudomonadati</taxon>
        <taxon>Pseudomonadota</taxon>
        <taxon>Gammaproteobacteria</taxon>
        <taxon>Thiotrichales</taxon>
        <taxon>Piscirickettsiaceae</taxon>
        <taxon>Methylophaga</taxon>
    </lineage>
</organism>
<evidence type="ECO:0000256" key="1">
    <source>
        <dbReference type="ARBA" id="ARBA00023125"/>
    </source>
</evidence>
<dbReference type="GO" id="GO:0003700">
    <property type="term" value="F:DNA-binding transcription factor activity"/>
    <property type="evidence" value="ECO:0007669"/>
    <property type="project" value="TreeGrafter"/>
</dbReference>
<accession>C0N9G2</accession>
<dbReference type="Pfam" id="PF02082">
    <property type="entry name" value="Rrf2"/>
    <property type="match status" value="1"/>
</dbReference>
<dbReference type="AlphaFoldDB" id="C0N9G2"/>
<dbReference type="EMBL" id="GG657906">
    <property type="protein sequence ID" value="EEF78562.1"/>
    <property type="molecule type" value="Genomic_DNA"/>
</dbReference>
<dbReference type="PROSITE" id="PS51197">
    <property type="entry name" value="HTH_RRF2_2"/>
    <property type="match status" value="1"/>
</dbReference>
<dbReference type="InterPro" id="IPR000944">
    <property type="entry name" value="Tscrpt_reg_Rrf2"/>
</dbReference>
<dbReference type="SUPFAM" id="SSF46785">
    <property type="entry name" value="Winged helix' DNA-binding domain"/>
    <property type="match status" value="1"/>
</dbReference>
<dbReference type="PANTHER" id="PTHR33221:SF4">
    <property type="entry name" value="HTH-TYPE TRANSCRIPTIONAL REPRESSOR NSRR"/>
    <property type="match status" value="1"/>
</dbReference>
<proteinExistence type="predicted"/>
<name>C0N9G2_9GAMM</name>
<evidence type="ECO:0000313" key="3">
    <source>
        <dbReference type="Proteomes" id="UP000004679"/>
    </source>
</evidence>
<dbReference type="HOGENOM" id="CLU_107144_2_1_6"/>
<dbReference type="InterPro" id="IPR036388">
    <property type="entry name" value="WH-like_DNA-bd_sf"/>
</dbReference>
<dbReference type="InterPro" id="IPR036390">
    <property type="entry name" value="WH_DNA-bd_sf"/>
</dbReference>
<evidence type="ECO:0000313" key="2">
    <source>
        <dbReference type="EMBL" id="EEF78562.1"/>
    </source>
</evidence>
<sequence length="143" mass="15781">MQLTTHSDYALRLLIYLAIHPGDKPATVKDAAERYGVSTNHLAKVAQRLVQEKLVISQRGRGGGLKLATTPESINIGQLIRKTENLELLECFGDDCACPIESVCILFSALRKAQKAFFDVLDGYTLADVVKNKHRLMQSLNVA</sequence>
<protein>
    <submittedName>
        <fullName evidence="2">Transcriptional regulator superfamily</fullName>
    </submittedName>
</protein>
<gene>
    <name evidence="2" type="ORF">MDMS009_2735</name>
</gene>
<dbReference type="GO" id="GO:0003677">
    <property type="term" value="F:DNA binding"/>
    <property type="evidence" value="ECO:0007669"/>
    <property type="project" value="UniProtKB-KW"/>
</dbReference>
<dbReference type="Proteomes" id="UP000004679">
    <property type="component" value="Unassembled WGS sequence"/>
</dbReference>